<dbReference type="CDD" id="cd02042">
    <property type="entry name" value="ParAB_family"/>
    <property type="match status" value="1"/>
</dbReference>
<dbReference type="PANTHER" id="PTHR13696:SF99">
    <property type="entry name" value="COBYRINIC ACID AC-DIAMIDE SYNTHASE"/>
    <property type="match status" value="1"/>
</dbReference>
<dbReference type="InterPro" id="IPR013783">
    <property type="entry name" value="Ig-like_fold"/>
</dbReference>
<dbReference type="Proteomes" id="UP000229641">
    <property type="component" value="Unassembled WGS sequence"/>
</dbReference>
<evidence type="ECO:0000313" key="4">
    <source>
        <dbReference type="Proteomes" id="UP000229641"/>
    </source>
</evidence>
<feature type="domain" description="AMP-activated protein kinase glycogen-binding" evidence="2">
    <location>
        <begin position="281"/>
        <end position="367"/>
    </location>
</feature>
<dbReference type="Pfam" id="PF13614">
    <property type="entry name" value="AAA_31"/>
    <property type="match status" value="1"/>
</dbReference>
<accession>A0A2H0LYU2</accession>
<organism evidence="3 4">
    <name type="scientific">Candidatus Ghiorseimicrobium undicola</name>
    <dbReference type="NCBI Taxonomy" id="1974746"/>
    <lineage>
        <taxon>Bacteria</taxon>
        <taxon>Pseudomonadati</taxon>
        <taxon>Candidatus Omnitrophota</taxon>
        <taxon>Candidatus Ghiorseimicrobium</taxon>
    </lineage>
</organism>
<gene>
    <name evidence="3" type="ORF">COV72_02675</name>
</gene>
<dbReference type="InterPro" id="IPR032640">
    <property type="entry name" value="AMPK1_CBM"/>
</dbReference>
<dbReference type="InterPro" id="IPR025669">
    <property type="entry name" value="AAA_dom"/>
</dbReference>
<name>A0A2H0LYU2_9BACT</name>
<dbReference type="InterPro" id="IPR050678">
    <property type="entry name" value="DNA_Partitioning_ATPase"/>
</dbReference>
<protein>
    <submittedName>
        <fullName evidence="3">Uncharacterized protein</fullName>
    </submittedName>
</protein>
<dbReference type="InterPro" id="IPR014756">
    <property type="entry name" value="Ig_E-set"/>
</dbReference>
<comment type="caution">
    <text evidence="3">The sequence shown here is derived from an EMBL/GenBank/DDBJ whole genome shotgun (WGS) entry which is preliminary data.</text>
</comment>
<reference evidence="3 4" key="1">
    <citation type="submission" date="2017-09" db="EMBL/GenBank/DDBJ databases">
        <title>Depth-based differentiation of microbial function through sediment-hosted aquifers and enrichment of novel symbionts in the deep terrestrial subsurface.</title>
        <authorList>
            <person name="Probst A.J."/>
            <person name="Ladd B."/>
            <person name="Jarett J.K."/>
            <person name="Geller-Mcgrath D.E."/>
            <person name="Sieber C.M."/>
            <person name="Emerson J.B."/>
            <person name="Anantharaman K."/>
            <person name="Thomas B.C."/>
            <person name="Malmstrom R."/>
            <person name="Stieglmeier M."/>
            <person name="Klingl A."/>
            <person name="Woyke T."/>
            <person name="Ryan C.M."/>
            <person name="Banfield J.F."/>
        </authorList>
    </citation>
    <scope>NUCLEOTIDE SEQUENCE [LARGE SCALE GENOMIC DNA]</scope>
    <source>
        <strain evidence="3">CG11_big_fil_rev_8_21_14_0_20_42_13</strain>
    </source>
</reference>
<evidence type="ECO:0000313" key="3">
    <source>
        <dbReference type="EMBL" id="PIQ89546.1"/>
    </source>
</evidence>
<dbReference type="SUPFAM" id="SSF81296">
    <property type="entry name" value="E set domains"/>
    <property type="match status" value="1"/>
</dbReference>
<dbReference type="PANTHER" id="PTHR13696">
    <property type="entry name" value="P-LOOP CONTAINING NUCLEOSIDE TRIPHOSPHATE HYDROLASE"/>
    <property type="match status" value="1"/>
</dbReference>
<dbReference type="SUPFAM" id="SSF52540">
    <property type="entry name" value="P-loop containing nucleoside triphosphate hydrolases"/>
    <property type="match status" value="1"/>
</dbReference>
<sequence>MRIISIANQKGGCGKTTTAVNLSAGLASLGYKVLLIDLDPQAHASLGLGVSREITIYDVLSKLTKYKATLSQIIVPINDNFDLAPSNILLSTLEQELSDEISREACLHEVLSSFKSNYDFCFIDCPPNLGLLTINAIRASSEVIIPAEASRFSVEGVKKITEIIDLIKNRLNHAVTNKVLVTMFDSRLNHSFEVLNTIKNVFAKNLFDTIVHVNVKLKEAQSSGLPVIAHDKYCRGSKDYISLARELTLNSKPREQEKVTEKAVKATLEKKIEEEMRKFIPVAFNLHAPDAKEVYLVGDFNNWTKSDEARMIRQGNGDAKWSINLPLARGGYRYKFIVDDNWTEDPLNPKKARNSFGGVDSLIEVSDNN</sequence>
<dbReference type="Gene3D" id="2.60.40.10">
    <property type="entry name" value="Immunoglobulins"/>
    <property type="match status" value="1"/>
</dbReference>
<dbReference type="FunFam" id="3.40.50.300:FF:000285">
    <property type="entry name" value="Sporulation initiation inhibitor Soj"/>
    <property type="match status" value="1"/>
</dbReference>
<proteinExistence type="predicted"/>
<evidence type="ECO:0000259" key="1">
    <source>
        <dbReference type="Pfam" id="PF13614"/>
    </source>
</evidence>
<evidence type="ECO:0000259" key="2">
    <source>
        <dbReference type="Pfam" id="PF16561"/>
    </source>
</evidence>
<dbReference type="InterPro" id="IPR027417">
    <property type="entry name" value="P-loop_NTPase"/>
</dbReference>
<dbReference type="Gene3D" id="3.40.50.300">
    <property type="entry name" value="P-loop containing nucleotide triphosphate hydrolases"/>
    <property type="match status" value="1"/>
</dbReference>
<dbReference type="AlphaFoldDB" id="A0A2H0LYU2"/>
<feature type="domain" description="AAA" evidence="1">
    <location>
        <begin position="1"/>
        <end position="175"/>
    </location>
</feature>
<dbReference type="CDD" id="cd02859">
    <property type="entry name" value="E_set_AMPKbeta_like_N"/>
    <property type="match status" value="1"/>
</dbReference>
<dbReference type="Pfam" id="PF16561">
    <property type="entry name" value="AMPK1_CBM"/>
    <property type="match status" value="1"/>
</dbReference>
<dbReference type="EMBL" id="PCWA01000035">
    <property type="protein sequence ID" value="PIQ89546.1"/>
    <property type="molecule type" value="Genomic_DNA"/>
</dbReference>